<accession>A0A1L7VFA8</accession>
<reference evidence="3" key="1">
    <citation type="journal article" date="2016" name="Genome Biol. Evol.">
        <title>Comparative 'omics' of the Fusarium fujikuroi species complex highlights differences in genetic potential and metabolite synthesis.</title>
        <authorList>
            <person name="Niehaus E.-M."/>
            <person name="Muensterkoetter M."/>
            <person name="Proctor R.H."/>
            <person name="Brown D.W."/>
            <person name="Sharon A."/>
            <person name="Idan Y."/>
            <person name="Oren-Young L."/>
            <person name="Sieber C.M."/>
            <person name="Novak O."/>
            <person name="Pencik A."/>
            <person name="Tarkowska D."/>
            <person name="Hromadova K."/>
            <person name="Freeman S."/>
            <person name="Maymon M."/>
            <person name="Elazar M."/>
            <person name="Youssef S.A."/>
            <person name="El-Shabrawy E.S.M."/>
            <person name="Shalaby A.B.A."/>
            <person name="Houterman P."/>
            <person name="Brock N.L."/>
            <person name="Burkhardt I."/>
            <person name="Tsavkelova E.A."/>
            <person name="Dickschat J.S."/>
            <person name="Galuszka P."/>
            <person name="Gueldener U."/>
            <person name="Tudzynski B."/>
        </authorList>
    </citation>
    <scope>NUCLEOTIDE SEQUENCE [LARGE SCALE GENOMIC DNA]</scope>
    <source>
        <strain evidence="3">ET1</strain>
    </source>
</reference>
<proteinExistence type="predicted"/>
<evidence type="ECO:0000313" key="3">
    <source>
        <dbReference type="Proteomes" id="UP000183971"/>
    </source>
</evidence>
<protein>
    <submittedName>
        <fullName evidence="2">Uncharacterized protein</fullName>
    </submittedName>
</protein>
<gene>
    <name evidence="2" type="ORF">FPRO_06383</name>
</gene>
<dbReference type="AlphaFoldDB" id="A0A1L7VFA8"/>
<dbReference type="VEuPathDB" id="FungiDB:FPRO_06383"/>
<comment type="caution">
    <text evidence="2">The sequence shown here is derived from an EMBL/GenBank/DDBJ whole genome shotgun (WGS) entry which is preliminary data.</text>
</comment>
<dbReference type="EMBL" id="FJOF01000003">
    <property type="protein sequence ID" value="CZR38426.1"/>
    <property type="molecule type" value="Genomic_DNA"/>
</dbReference>
<evidence type="ECO:0000313" key="2">
    <source>
        <dbReference type="EMBL" id="CZR38426.1"/>
    </source>
</evidence>
<dbReference type="GeneID" id="42051262"/>
<name>A0A1L7VFA8_FUSPR</name>
<sequence>MDPDVIWTLWMATYLVPMSLPYVTGGDRQQGSGSENTPLSTNAATLSNKPTALAMFSTTDIVADGEVYCKQINTLDTYCNPHAASVRPITETSCSAMQCRHIRSQAPHACKYSTRVRCLETATLNPSFRGPFHAATNGPILSEYHTTGRKKRELDDT</sequence>
<dbReference type="RefSeq" id="XP_031079019.1">
    <property type="nucleotide sequence ID" value="XM_031228710.1"/>
</dbReference>
<dbReference type="Proteomes" id="UP000183971">
    <property type="component" value="Unassembled WGS sequence"/>
</dbReference>
<feature type="chain" id="PRO_5012318213" evidence="1">
    <location>
        <begin position="27"/>
        <end position="157"/>
    </location>
</feature>
<keyword evidence="3" id="KW-1185">Reference proteome</keyword>
<keyword evidence="1" id="KW-0732">Signal</keyword>
<organism evidence="2 3">
    <name type="scientific">Fusarium proliferatum (strain ET1)</name>
    <name type="common">Orchid endophyte fungus</name>
    <dbReference type="NCBI Taxonomy" id="1227346"/>
    <lineage>
        <taxon>Eukaryota</taxon>
        <taxon>Fungi</taxon>
        <taxon>Dikarya</taxon>
        <taxon>Ascomycota</taxon>
        <taxon>Pezizomycotina</taxon>
        <taxon>Sordariomycetes</taxon>
        <taxon>Hypocreomycetidae</taxon>
        <taxon>Hypocreales</taxon>
        <taxon>Nectriaceae</taxon>
        <taxon>Fusarium</taxon>
        <taxon>Fusarium fujikuroi species complex</taxon>
    </lineage>
</organism>
<evidence type="ECO:0000256" key="1">
    <source>
        <dbReference type="SAM" id="SignalP"/>
    </source>
</evidence>
<feature type="signal peptide" evidence="1">
    <location>
        <begin position="1"/>
        <end position="26"/>
    </location>
</feature>